<dbReference type="AlphaFoldDB" id="A0A381XSU0"/>
<reference evidence="1" key="1">
    <citation type="submission" date="2018-05" db="EMBL/GenBank/DDBJ databases">
        <authorList>
            <person name="Lanie J.A."/>
            <person name="Ng W.-L."/>
            <person name="Kazmierczak K.M."/>
            <person name="Andrzejewski T.M."/>
            <person name="Davidsen T.M."/>
            <person name="Wayne K.J."/>
            <person name="Tettelin H."/>
            <person name="Glass J.I."/>
            <person name="Rusch D."/>
            <person name="Podicherti R."/>
            <person name="Tsui H.-C.T."/>
            <person name="Winkler M.E."/>
        </authorList>
    </citation>
    <scope>NUCLEOTIDE SEQUENCE</scope>
</reference>
<accession>A0A381XSU0</accession>
<gene>
    <name evidence="1" type="ORF">METZ01_LOCUS120396</name>
</gene>
<organism evidence="1">
    <name type="scientific">marine metagenome</name>
    <dbReference type="NCBI Taxonomy" id="408172"/>
    <lineage>
        <taxon>unclassified sequences</taxon>
        <taxon>metagenomes</taxon>
        <taxon>ecological metagenomes</taxon>
    </lineage>
</organism>
<name>A0A381XSU0_9ZZZZ</name>
<evidence type="ECO:0000313" key="1">
    <source>
        <dbReference type="EMBL" id="SVA67542.1"/>
    </source>
</evidence>
<sequence length="72" mass="8456">MEMSYTDDLDDSKEPDIINKINELSGKFDNEQAELTKAEENGFFQLWKAVELLSNHVYHVEQRLENMGHKIE</sequence>
<dbReference type="EMBL" id="UINC01016175">
    <property type="protein sequence ID" value="SVA67542.1"/>
    <property type="molecule type" value="Genomic_DNA"/>
</dbReference>
<proteinExistence type="predicted"/>
<protein>
    <submittedName>
        <fullName evidence="1">Uncharacterized protein</fullName>
    </submittedName>
</protein>